<evidence type="ECO:0000313" key="2">
    <source>
        <dbReference type="EMBL" id="MEM5501142.1"/>
    </source>
</evidence>
<dbReference type="RefSeq" id="WP_342847652.1">
    <property type="nucleotide sequence ID" value="NZ_JBBMQO010000003.1"/>
</dbReference>
<name>A0ABU9T4T9_9HYPH</name>
<keyword evidence="3" id="KW-1185">Reference proteome</keyword>
<accession>A0ABU9T4T9</accession>
<feature type="transmembrane region" description="Helical" evidence="1">
    <location>
        <begin position="121"/>
        <end position="142"/>
    </location>
</feature>
<dbReference type="Proteomes" id="UP001477870">
    <property type="component" value="Unassembled WGS sequence"/>
</dbReference>
<protein>
    <submittedName>
        <fullName evidence="2">DUF3995 domain-containing protein</fullName>
    </submittedName>
</protein>
<keyword evidence="1" id="KW-0812">Transmembrane</keyword>
<evidence type="ECO:0000313" key="3">
    <source>
        <dbReference type="Proteomes" id="UP001477870"/>
    </source>
</evidence>
<proteinExistence type="predicted"/>
<dbReference type="EMBL" id="JBBMQO010000003">
    <property type="protein sequence ID" value="MEM5501142.1"/>
    <property type="molecule type" value="Genomic_DNA"/>
</dbReference>
<gene>
    <name evidence="2" type="ORF">WNY59_06030</name>
</gene>
<evidence type="ECO:0000256" key="1">
    <source>
        <dbReference type="SAM" id="Phobius"/>
    </source>
</evidence>
<feature type="transmembrane region" description="Helical" evidence="1">
    <location>
        <begin position="6"/>
        <end position="25"/>
    </location>
</feature>
<keyword evidence="1" id="KW-0472">Membrane</keyword>
<reference evidence="2 3" key="1">
    <citation type="submission" date="2024-03" db="EMBL/GenBank/DDBJ databases">
        <title>Community enrichment and isolation of bacterial strains for fucoidan degradation.</title>
        <authorList>
            <person name="Sichert A."/>
        </authorList>
    </citation>
    <scope>NUCLEOTIDE SEQUENCE [LARGE SCALE GENOMIC DNA]</scope>
    <source>
        <strain evidence="2 3">AS62</strain>
    </source>
</reference>
<dbReference type="InterPro" id="IPR025058">
    <property type="entry name" value="DUF3995"/>
</dbReference>
<dbReference type="Pfam" id="PF13160">
    <property type="entry name" value="DUF3995"/>
    <property type="match status" value="1"/>
</dbReference>
<feature type="transmembrane region" description="Helical" evidence="1">
    <location>
        <begin position="84"/>
        <end position="109"/>
    </location>
</feature>
<comment type="caution">
    <text evidence="2">The sequence shown here is derived from an EMBL/GenBank/DDBJ whole genome shotgun (WGS) entry which is preliminary data.</text>
</comment>
<keyword evidence="1" id="KW-1133">Transmembrane helix</keyword>
<feature type="transmembrane region" description="Helical" evidence="1">
    <location>
        <begin position="54"/>
        <end position="72"/>
    </location>
</feature>
<sequence>MTTILVLFIFVVLAITALIHIYWALGGLWPGTNEKTLSQTVIGSTGIKTMPPRWVTALVSVGIWGAAIWPMLWLNWIPHPLPNWIVTAGMFVLTAIFIIRGLGGLLPIARRMNSEEPFATLNLRYFSPLITLLGVMMFYLLFSN</sequence>
<organism evidence="2 3">
    <name type="scientific">Ahrensia kielensis</name>
    <dbReference type="NCBI Taxonomy" id="76980"/>
    <lineage>
        <taxon>Bacteria</taxon>
        <taxon>Pseudomonadati</taxon>
        <taxon>Pseudomonadota</taxon>
        <taxon>Alphaproteobacteria</taxon>
        <taxon>Hyphomicrobiales</taxon>
        <taxon>Ahrensiaceae</taxon>
        <taxon>Ahrensia</taxon>
    </lineage>
</organism>